<dbReference type="Pfam" id="PF13391">
    <property type="entry name" value="HNH_2"/>
    <property type="match status" value="1"/>
</dbReference>
<evidence type="ECO:0000313" key="3">
    <source>
        <dbReference type="EMBL" id="KAJ7216474.1"/>
    </source>
</evidence>
<organism evidence="3 4">
    <name type="scientific">Mycena pura</name>
    <dbReference type="NCBI Taxonomy" id="153505"/>
    <lineage>
        <taxon>Eukaryota</taxon>
        <taxon>Fungi</taxon>
        <taxon>Dikarya</taxon>
        <taxon>Basidiomycota</taxon>
        <taxon>Agaricomycotina</taxon>
        <taxon>Agaricomycetes</taxon>
        <taxon>Agaricomycetidae</taxon>
        <taxon>Agaricales</taxon>
        <taxon>Marasmiineae</taxon>
        <taxon>Mycenaceae</taxon>
        <taxon>Mycena</taxon>
    </lineage>
</organism>
<keyword evidence="4" id="KW-1185">Reference proteome</keyword>
<evidence type="ECO:0000259" key="2">
    <source>
        <dbReference type="Pfam" id="PF13391"/>
    </source>
</evidence>
<reference evidence="3" key="1">
    <citation type="submission" date="2023-03" db="EMBL/GenBank/DDBJ databases">
        <title>Massive genome expansion in bonnet fungi (Mycena s.s.) driven by repeated elements and novel gene families across ecological guilds.</title>
        <authorList>
            <consortium name="Lawrence Berkeley National Laboratory"/>
            <person name="Harder C.B."/>
            <person name="Miyauchi S."/>
            <person name="Viragh M."/>
            <person name="Kuo A."/>
            <person name="Thoen E."/>
            <person name="Andreopoulos B."/>
            <person name="Lu D."/>
            <person name="Skrede I."/>
            <person name="Drula E."/>
            <person name="Henrissat B."/>
            <person name="Morin E."/>
            <person name="Kohler A."/>
            <person name="Barry K."/>
            <person name="LaButti K."/>
            <person name="Morin E."/>
            <person name="Salamov A."/>
            <person name="Lipzen A."/>
            <person name="Mereny Z."/>
            <person name="Hegedus B."/>
            <person name="Baldrian P."/>
            <person name="Stursova M."/>
            <person name="Weitz H."/>
            <person name="Taylor A."/>
            <person name="Grigoriev I.V."/>
            <person name="Nagy L.G."/>
            <person name="Martin F."/>
            <person name="Kauserud H."/>
        </authorList>
    </citation>
    <scope>NUCLEOTIDE SEQUENCE</scope>
    <source>
        <strain evidence="3">9144</strain>
    </source>
</reference>
<comment type="caution">
    <text evidence="3">The sequence shown here is derived from an EMBL/GenBank/DDBJ whole genome shotgun (WGS) entry which is preliminary data.</text>
</comment>
<proteinExistence type="predicted"/>
<dbReference type="Proteomes" id="UP001219525">
    <property type="component" value="Unassembled WGS sequence"/>
</dbReference>
<evidence type="ECO:0000313" key="4">
    <source>
        <dbReference type="Proteomes" id="UP001219525"/>
    </source>
</evidence>
<feature type="compositionally biased region" description="Basic and acidic residues" evidence="1">
    <location>
        <begin position="288"/>
        <end position="317"/>
    </location>
</feature>
<gene>
    <name evidence="3" type="ORF">GGX14DRAFT_604857</name>
</gene>
<name>A0AAD6YGV6_9AGAR</name>
<accession>A0AAD6YGV6</accession>
<feature type="domain" description="HNH nuclease" evidence="2">
    <location>
        <begin position="173"/>
        <end position="237"/>
    </location>
</feature>
<protein>
    <recommendedName>
        <fullName evidence="2">HNH nuclease domain-containing protein</fullName>
    </recommendedName>
</protein>
<sequence length="424" mass="46523">MPPLNPPATLRVKSNPTPLLERTGSVYVYHPGYDPPKLLLDLTVYPPSPDHDSEAASSGGIPLTLVCYACEIVANNVAGRLTEFEDENTIIVDMEVQDTLLHGNALLPPGEYRYHATSDDEKPYAKCTRFKAWRPPLLLPRAWALYIQKDGPPPGGSNVSTISSAAKRDDGRCAVTGDSTRLHSSHVVPEHEEPWFDLHRLGVKAGDAYNYINSINNLVTLRADLNAAAFDEGHLIIFPYAGNLATFFLTPDMRDLAHMKQDANIIPVPEQLKDEEDEGVGIRKRRRARDDDHDITLQSDSDHSPLRTDHDTSPMEDTYQYRDADIAELEAMDAELEKAGASRASAHRCACCPCLQDLPPPHLTLRSRRPHAVHDDANAGTAHLAPGLSFSLLTPHLALGDSDLAFAEDAAALRRAASRMLSAS</sequence>
<dbReference type="EMBL" id="JARJCW010000015">
    <property type="protein sequence ID" value="KAJ7216474.1"/>
    <property type="molecule type" value="Genomic_DNA"/>
</dbReference>
<evidence type="ECO:0000256" key="1">
    <source>
        <dbReference type="SAM" id="MobiDB-lite"/>
    </source>
</evidence>
<feature type="region of interest" description="Disordered" evidence="1">
    <location>
        <begin position="267"/>
        <end position="317"/>
    </location>
</feature>
<dbReference type="InterPro" id="IPR003615">
    <property type="entry name" value="HNH_nuc"/>
</dbReference>
<dbReference type="AlphaFoldDB" id="A0AAD6YGV6"/>